<dbReference type="Proteomes" id="UP000323000">
    <property type="component" value="Chromosome 8"/>
</dbReference>
<evidence type="ECO:0008006" key="5">
    <source>
        <dbReference type="Google" id="ProtNLM"/>
    </source>
</evidence>
<comment type="caution">
    <text evidence="3">The sequence shown here is derived from an EMBL/GenBank/DDBJ whole genome shotgun (WGS) entry which is preliminary data.</text>
</comment>
<keyword evidence="4" id="KW-1185">Reference proteome</keyword>
<dbReference type="InterPro" id="IPR027944">
    <property type="entry name" value="SEO_C"/>
</dbReference>
<dbReference type="InterPro" id="IPR039299">
    <property type="entry name" value="SEOA"/>
</dbReference>
<dbReference type="AlphaFoldDB" id="A0A5C7HGM0"/>
<proteinExistence type="predicted"/>
<gene>
    <name evidence="3" type="ORF">EZV62_017470</name>
</gene>
<dbReference type="PANTHER" id="PTHR33232">
    <property type="entry name" value="PROTEIN SIEVE ELEMENT OCCLUSION B-LIKE"/>
    <property type="match status" value="1"/>
</dbReference>
<evidence type="ECO:0000313" key="4">
    <source>
        <dbReference type="Proteomes" id="UP000323000"/>
    </source>
</evidence>
<name>A0A5C7HGM0_9ROSI</name>
<evidence type="ECO:0000259" key="2">
    <source>
        <dbReference type="Pfam" id="PF14577"/>
    </source>
</evidence>
<dbReference type="PANTHER" id="PTHR33232:SF20">
    <property type="entry name" value="PROTEIN SIEVE ELEMENT OCCLUSION B-LIKE"/>
    <property type="match status" value="1"/>
</dbReference>
<dbReference type="InterPro" id="IPR027942">
    <property type="entry name" value="SEO_N"/>
</dbReference>
<reference evidence="4" key="1">
    <citation type="journal article" date="2019" name="Gigascience">
        <title>De novo genome assembly of the endangered Acer yangbiense, a plant species with extremely small populations endemic to Yunnan Province, China.</title>
        <authorList>
            <person name="Yang J."/>
            <person name="Wariss H.M."/>
            <person name="Tao L."/>
            <person name="Zhang R."/>
            <person name="Yun Q."/>
            <person name="Hollingsworth P."/>
            <person name="Dao Z."/>
            <person name="Luo G."/>
            <person name="Guo H."/>
            <person name="Ma Y."/>
            <person name="Sun W."/>
        </authorList>
    </citation>
    <scope>NUCLEOTIDE SEQUENCE [LARGE SCALE GENOMIC DNA]</scope>
    <source>
        <strain evidence="4">cv. Malutang</strain>
    </source>
</reference>
<dbReference type="GO" id="GO:0010088">
    <property type="term" value="P:phloem development"/>
    <property type="evidence" value="ECO:0007669"/>
    <property type="project" value="InterPro"/>
</dbReference>
<sequence>MLANSNHHAMLKQVEATHAPDGRQFAVKPLLHIIEDIFQSVTGFIQVYIYIYINQQGSTQAQLALLDDDTFQSGFFDMLHKYLSFTIHKVSGEIHCKCSDGGDAHATTLRIFNILGKYAWDAKAVIAMAAFALNYGEFWVVAQLYRTNPLAKSIALLKQLQEILELDDNLKSEFEALSKPIKSMLNLVKCIVEFEELPSQYISPETPETMTATAVYWTIRSIVACSAQIMGLAGMGHDYIVSTTESWEISSLANRTDSVHTHLTDQIYLCYKMIDEKGHIETHQALVKLNETAQSDNMNYLKALIYDKDDQQPLLDGSTKNRVSLNVLWRKNVLLLISDPDVSLQELLILEQMYQESRKHPTRTESQYEVVWMPVVDRTNPWTEKMNEQFETKQGKMPWYSIHHPLMVNPAVISYFKEHCHFKRNPILVVLDIQGKVVNSNALHMMWIWDSLAFPFTSAREEDLWSKEVWRLELLTGSIDPAIPVWEDERKFVCLYGGEDMEWIRKFTYKAQKVADEIGLPLELVYVGKSNSKETVRRNMATIAVERLSHTLQDIPLIWLFWVRLESMWHSKMKHNHCKNDETDPILQEIMTILSFDGSNHCWAGIYRGSEMAKAKGETILNSFIDFPSWKKNANDISFIPALNQHLLKDHSPHHCNHLVLLDITCTFPERVVCSECNSQMENFIIYRCSN</sequence>
<dbReference type="Pfam" id="PF14577">
    <property type="entry name" value="SEO_C"/>
    <property type="match status" value="1"/>
</dbReference>
<feature type="domain" description="Sieve element occlusion C-terminal" evidence="2">
    <location>
        <begin position="460"/>
        <end position="690"/>
    </location>
</feature>
<organism evidence="3 4">
    <name type="scientific">Acer yangbiense</name>
    <dbReference type="NCBI Taxonomy" id="1000413"/>
    <lineage>
        <taxon>Eukaryota</taxon>
        <taxon>Viridiplantae</taxon>
        <taxon>Streptophyta</taxon>
        <taxon>Embryophyta</taxon>
        <taxon>Tracheophyta</taxon>
        <taxon>Spermatophyta</taxon>
        <taxon>Magnoliopsida</taxon>
        <taxon>eudicotyledons</taxon>
        <taxon>Gunneridae</taxon>
        <taxon>Pentapetalae</taxon>
        <taxon>rosids</taxon>
        <taxon>malvids</taxon>
        <taxon>Sapindales</taxon>
        <taxon>Sapindaceae</taxon>
        <taxon>Hippocastanoideae</taxon>
        <taxon>Acereae</taxon>
        <taxon>Acer</taxon>
    </lineage>
</organism>
<dbReference type="EMBL" id="VAHF01000008">
    <property type="protein sequence ID" value="TXG56157.1"/>
    <property type="molecule type" value="Genomic_DNA"/>
</dbReference>
<protein>
    <recommendedName>
        <fullName evidence="5">Sieve element occlusion N-terminal domain-containing protein</fullName>
    </recommendedName>
</protein>
<dbReference type="Pfam" id="PF14576">
    <property type="entry name" value="SEO_N"/>
    <property type="match status" value="1"/>
</dbReference>
<feature type="domain" description="Sieve element occlusion N-terminal" evidence="1">
    <location>
        <begin position="6"/>
        <end position="293"/>
    </location>
</feature>
<evidence type="ECO:0000259" key="1">
    <source>
        <dbReference type="Pfam" id="PF14576"/>
    </source>
</evidence>
<accession>A0A5C7HGM0</accession>
<dbReference type="OrthoDB" id="1854460at2759"/>
<evidence type="ECO:0000313" key="3">
    <source>
        <dbReference type="EMBL" id="TXG56157.1"/>
    </source>
</evidence>